<dbReference type="Pfam" id="PF02481">
    <property type="entry name" value="DNA_processg_A"/>
    <property type="match status" value="1"/>
</dbReference>
<dbReference type="NCBIfam" id="TIGR00732">
    <property type="entry name" value="dprA"/>
    <property type="match status" value="1"/>
</dbReference>
<evidence type="ECO:0000256" key="1">
    <source>
        <dbReference type="ARBA" id="ARBA00006525"/>
    </source>
</evidence>
<dbReference type="SUPFAM" id="SSF102405">
    <property type="entry name" value="MCP/YpsA-like"/>
    <property type="match status" value="1"/>
</dbReference>
<sequence length="297" mass="33273">MDKMFEHRLLALHYIYPQPLNRIKRLMIDDPHLEYLEKRPAYEISQLLGIRHETAISLKSGYLKSLNTPYSETYEKHKILPISYNHPNYPQSLFHLIDPPAILYAKGNSDLLHNENRIGVIGARKASIYSQKAMDAIVPDLVAAGFVIVSGLAKGADAMAHKTAIQLGGKTIAVTGSGFLHPYPKENRELNIIIEETQLVITEYPPYMQPKRWNFPMRNRIISGLVKGVLVTEAALKSGTLSTIEHALEHGKDIFAVPGDISSTLSDGPHKLISEGAKPVWNGFQVLEEYAEIRVMK</sequence>
<reference evidence="4" key="1">
    <citation type="journal article" date="2019" name="Int. J. Syst. Evol. Microbiol.">
        <title>The Global Catalogue of Microorganisms (GCM) 10K type strain sequencing project: providing services to taxonomists for standard genome sequencing and annotation.</title>
        <authorList>
            <consortium name="The Broad Institute Genomics Platform"/>
            <consortium name="The Broad Institute Genome Sequencing Center for Infectious Disease"/>
            <person name="Wu L."/>
            <person name="Ma J."/>
        </authorList>
    </citation>
    <scope>NUCLEOTIDE SEQUENCE [LARGE SCALE GENOMIC DNA]</scope>
    <source>
        <strain evidence="4">CCUG 56756</strain>
    </source>
</reference>
<dbReference type="Gene3D" id="3.40.50.450">
    <property type="match status" value="1"/>
</dbReference>
<comment type="caution">
    <text evidence="3">The sequence shown here is derived from an EMBL/GenBank/DDBJ whole genome shotgun (WGS) entry which is preliminary data.</text>
</comment>
<name>A0ABW3L8W3_9BACL</name>
<dbReference type="PANTHER" id="PTHR43022:SF1">
    <property type="entry name" value="PROTEIN SMF"/>
    <property type="match status" value="1"/>
</dbReference>
<dbReference type="RefSeq" id="WP_144837343.1">
    <property type="nucleotide sequence ID" value="NZ_JBHTKI010000008.1"/>
</dbReference>
<keyword evidence="4" id="KW-1185">Reference proteome</keyword>
<evidence type="ECO:0000313" key="3">
    <source>
        <dbReference type="EMBL" id="MFD1030988.1"/>
    </source>
</evidence>
<feature type="domain" description="Smf/DprA SLOG" evidence="2">
    <location>
        <begin position="82"/>
        <end position="290"/>
    </location>
</feature>
<evidence type="ECO:0000313" key="4">
    <source>
        <dbReference type="Proteomes" id="UP001597109"/>
    </source>
</evidence>
<organism evidence="3 4">
    <name type="scientific">Metaplanococcus flavidus</name>
    <dbReference type="NCBI Taxonomy" id="569883"/>
    <lineage>
        <taxon>Bacteria</taxon>
        <taxon>Bacillati</taxon>
        <taxon>Bacillota</taxon>
        <taxon>Bacilli</taxon>
        <taxon>Bacillales</taxon>
        <taxon>Caryophanaceae</taxon>
        <taxon>Metaplanococcus</taxon>
    </lineage>
</organism>
<dbReference type="Proteomes" id="UP001597109">
    <property type="component" value="Unassembled WGS sequence"/>
</dbReference>
<dbReference type="InterPro" id="IPR057666">
    <property type="entry name" value="DrpA_SLOG"/>
</dbReference>
<dbReference type="PANTHER" id="PTHR43022">
    <property type="entry name" value="PROTEIN SMF"/>
    <property type="match status" value="1"/>
</dbReference>
<dbReference type="EMBL" id="JBHTKI010000008">
    <property type="protein sequence ID" value="MFD1030988.1"/>
    <property type="molecule type" value="Genomic_DNA"/>
</dbReference>
<proteinExistence type="inferred from homology"/>
<comment type="similarity">
    <text evidence="1">Belongs to the DprA/Smf family.</text>
</comment>
<protein>
    <submittedName>
        <fullName evidence="3">DNA-processing protein DprA</fullName>
    </submittedName>
</protein>
<accession>A0ABW3L8W3</accession>
<dbReference type="InterPro" id="IPR003488">
    <property type="entry name" value="DprA"/>
</dbReference>
<gene>
    <name evidence="3" type="primary">dprA</name>
    <name evidence="3" type="ORF">ACFQ1X_06035</name>
</gene>
<evidence type="ECO:0000259" key="2">
    <source>
        <dbReference type="Pfam" id="PF02481"/>
    </source>
</evidence>